<feature type="binding site" description="covalent" evidence="4">
    <location>
        <position position="146"/>
    </location>
    <ligand>
        <name>heme c</name>
        <dbReference type="ChEBI" id="CHEBI:61717"/>
        <label>2</label>
    </ligand>
</feature>
<gene>
    <name evidence="9" type="ORF">B0H24_102350</name>
    <name evidence="8" type="ORF">BY455_12350</name>
</gene>
<dbReference type="GO" id="GO:0005506">
    <property type="term" value="F:iron ion binding"/>
    <property type="evidence" value="ECO:0007669"/>
    <property type="project" value="InterPro"/>
</dbReference>
<evidence type="ECO:0000256" key="2">
    <source>
        <dbReference type="ARBA" id="ARBA00022723"/>
    </source>
</evidence>
<feature type="signal peptide" evidence="6">
    <location>
        <begin position="1"/>
        <end position="26"/>
    </location>
</feature>
<evidence type="ECO:0000256" key="4">
    <source>
        <dbReference type="PIRSR" id="PIRSR000005-1"/>
    </source>
</evidence>
<evidence type="ECO:0000259" key="7">
    <source>
        <dbReference type="PROSITE" id="PS51007"/>
    </source>
</evidence>
<keyword evidence="6" id="KW-0732">Signal</keyword>
<reference evidence="9 10" key="2">
    <citation type="submission" date="2018-02" db="EMBL/GenBank/DDBJ databases">
        <title>Subsurface microbial communities from deep shales in Ohio and West Virginia, USA.</title>
        <authorList>
            <person name="Wrighton K."/>
        </authorList>
    </citation>
    <scope>NUCLEOTIDE SEQUENCE [LARGE SCALE GENOMIC DNA]</scope>
    <source>
        <strain evidence="9 10">UTICA-S1B9</strain>
    </source>
</reference>
<evidence type="ECO:0000256" key="3">
    <source>
        <dbReference type="ARBA" id="ARBA00023004"/>
    </source>
</evidence>
<keyword evidence="11" id="KW-1185">Reference proteome</keyword>
<feature type="binding site" description="axial binding residue" evidence="5">
    <location>
        <position position="89"/>
    </location>
    <ligand>
        <name>heme c</name>
        <dbReference type="ChEBI" id="CHEBI:61717"/>
        <label>1</label>
    </ligand>
    <ligandPart>
        <name>Fe</name>
        <dbReference type="ChEBI" id="CHEBI:18248"/>
    </ligandPart>
</feature>
<dbReference type="GO" id="GO:0020037">
    <property type="term" value="F:heme binding"/>
    <property type="evidence" value="ECO:0007669"/>
    <property type="project" value="InterPro"/>
</dbReference>
<comment type="PTM">
    <text evidence="4">Binds 2 heme c groups covalently per subunit.</text>
</comment>
<evidence type="ECO:0000313" key="11">
    <source>
        <dbReference type="Proteomes" id="UP000239648"/>
    </source>
</evidence>
<dbReference type="RefSeq" id="WP_219820634.1">
    <property type="nucleotide sequence ID" value="NZ_PTIT01000023.1"/>
</dbReference>
<sequence length="223" mass="23479">MRGRYRFTCGLFGFSFLILLMPTISAANEAGKKLALQGGEGVQPCSSCHGAQGGGNAAAGWPRLAGLNADYMVQQLNALANGTRSNPLMAPIASSLSEQQRKDVAEYFANLTPPTTPPGGDVDQKILKRGKVLAQRGDWQQGIPACTSCHGLKGQGVGAAFPSIAGQPAMYLQNQIKAWQSGSRQNDPNGLMASVAKRLSDEDSQAVTAWFASLPAEPSKSDQ</sequence>
<evidence type="ECO:0000313" key="9">
    <source>
        <dbReference type="EMBL" id="PPK53873.1"/>
    </source>
</evidence>
<feature type="binding site" description="covalent" evidence="4">
    <location>
        <position position="149"/>
    </location>
    <ligand>
        <name>heme c</name>
        <dbReference type="ChEBI" id="CHEBI:61717"/>
        <label>2</label>
    </ligand>
</feature>
<evidence type="ECO:0000256" key="1">
    <source>
        <dbReference type="ARBA" id="ARBA00022617"/>
    </source>
</evidence>
<evidence type="ECO:0000313" key="8">
    <source>
        <dbReference type="EMBL" id="PPK50598.1"/>
    </source>
</evidence>
<evidence type="ECO:0000313" key="10">
    <source>
        <dbReference type="Proteomes" id="UP000239446"/>
    </source>
</evidence>
<evidence type="ECO:0000256" key="5">
    <source>
        <dbReference type="PIRSR" id="PIRSR000005-2"/>
    </source>
</evidence>
<organism evidence="9 10">
    <name type="scientific">Marinobacter persicus</name>
    <dbReference type="NCBI Taxonomy" id="930118"/>
    <lineage>
        <taxon>Bacteria</taxon>
        <taxon>Pseudomonadati</taxon>
        <taxon>Pseudomonadota</taxon>
        <taxon>Gammaproteobacteria</taxon>
        <taxon>Pseudomonadales</taxon>
        <taxon>Marinobacteraceae</taxon>
        <taxon>Marinobacter</taxon>
    </lineage>
</organism>
<dbReference type="InterPro" id="IPR050597">
    <property type="entry name" value="Cytochrome_c_Oxidase_Subunit"/>
</dbReference>
<keyword evidence="1 4" id="KW-0349">Heme</keyword>
<dbReference type="GO" id="GO:0009055">
    <property type="term" value="F:electron transfer activity"/>
    <property type="evidence" value="ECO:0007669"/>
    <property type="project" value="InterPro"/>
</dbReference>
<reference evidence="8 11" key="1">
    <citation type="submission" date="2018-02" db="EMBL/GenBank/DDBJ databases">
        <title>Deep subsurface shale carbon reservoir microbial communities from Ohio and West Virginia, USA.</title>
        <authorList>
            <person name="Wrighton K."/>
        </authorList>
    </citation>
    <scope>NUCLEOTIDE SEQUENCE [LARGE SCALE GENOMIC DNA]</scope>
    <source>
        <strain evidence="8 11">UTICA-S1B6</strain>
    </source>
</reference>
<dbReference type="PROSITE" id="PS51007">
    <property type="entry name" value="CYTC"/>
    <property type="match status" value="2"/>
</dbReference>
<dbReference type="Gene3D" id="1.10.760.10">
    <property type="entry name" value="Cytochrome c-like domain"/>
    <property type="match status" value="2"/>
</dbReference>
<feature type="binding site" description="covalent" evidence="4">
    <location>
        <position position="48"/>
    </location>
    <ligand>
        <name>heme c</name>
        <dbReference type="ChEBI" id="CHEBI:61717"/>
        <label>1</label>
    </ligand>
</feature>
<feature type="binding site" description="axial binding residue" evidence="5">
    <location>
        <position position="192"/>
    </location>
    <ligand>
        <name>heme c</name>
        <dbReference type="ChEBI" id="CHEBI:61717"/>
        <label>2</label>
    </ligand>
    <ligandPart>
        <name>Fe</name>
        <dbReference type="ChEBI" id="CHEBI:18248"/>
    </ligandPart>
</feature>
<dbReference type="PIRSF" id="PIRSF000005">
    <property type="entry name" value="Cytochrome_c4"/>
    <property type="match status" value="1"/>
</dbReference>
<proteinExistence type="predicted"/>
<dbReference type="AlphaFoldDB" id="A0A2S6G427"/>
<dbReference type="PANTHER" id="PTHR33751:SF11">
    <property type="entry name" value="BLL4483 PROTEIN"/>
    <property type="match status" value="1"/>
</dbReference>
<comment type="caution">
    <text evidence="9">The sequence shown here is derived from an EMBL/GenBank/DDBJ whole genome shotgun (WGS) entry which is preliminary data.</text>
</comment>
<evidence type="ECO:0000256" key="6">
    <source>
        <dbReference type="SAM" id="SignalP"/>
    </source>
</evidence>
<dbReference type="Proteomes" id="UP000239446">
    <property type="component" value="Unassembled WGS sequence"/>
</dbReference>
<dbReference type="PANTHER" id="PTHR33751">
    <property type="entry name" value="CBB3-TYPE CYTOCHROME C OXIDASE SUBUNIT FIXP"/>
    <property type="match status" value="1"/>
</dbReference>
<feature type="binding site" description="axial binding residue" evidence="5">
    <location>
        <position position="150"/>
    </location>
    <ligand>
        <name>heme c</name>
        <dbReference type="ChEBI" id="CHEBI:61717"/>
        <label>2</label>
    </ligand>
    <ligandPart>
        <name>Fe</name>
        <dbReference type="ChEBI" id="CHEBI:18248"/>
    </ligandPart>
</feature>
<feature type="binding site" description="covalent" evidence="4">
    <location>
        <position position="45"/>
    </location>
    <ligand>
        <name>heme c</name>
        <dbReference type="ChEBI" id="CHEBI:61717"/>
        <label>1</label>
    </ligand>
</feature>
<dbReference type="InterPro" id="IPR009056">
    <property type="entry name" value="Cyt_c-like_dom"/>
</dbReference>
<dbReference type="EMBL" id="PTIU01000023">
    <property type="protein sequence ID" value="PPK53873.1"/>
    <property type="molecule type" value="Genomic_DNA"/>
</dbReference>
<name>A0A2S6G427_9GAMM</name>
<dbReference type="SUPFAM" id="SSF46626">
    <property type="entry name" value="Cytochrome c"/>
    <property type="match status" value="2"/>
</dbReference>
<feature type="chain" id="PRO_5015447301" evidence="6">
    <location>
        <begin position="27"/>
        <end position="223"/>
    </location>
</feature>
<dbReference type="GO" id="GO:0042597">
    <property type="term" value="C:periplasmic space"/>
    <property type="evidence" value="ECO:0007669"/>
    <property type="project" value="InterPro"/>
</dbReference>
<protein>
    <submittedName>
        <fullName evidence="9">Cytochrome c553</fullName>
    </submittedName>
</protein>
<feature type="domain" description="Cytochrome c" evidence="7">
    <location>
        <begin position="26"/>
        <end position="112"/>
    </location>
</feature>
<accession>A0A2S6G427</accession>
<feature type="domain" description="Cytochrome c" evidence="7">
    <location>
        <begin position="125"/>
        <end position="215"/>
    </location>
</feature>
<dbReference type="Proteomes" id="UP000239648">
    <property type="component" value="Unassembled WGS sequence"/>
</dbReference>
<keyword evidence="2 5" id="KW-0479">Metal-binding</keyword>
<dbReference type="InterPro" id="IPR024167">
    <property type="entry name" value="Cytochrome_c4-like"/>
</dbReference>
<feature type="binding site" description="axial binding residue" evidence="5">
    <location>
        <position position="49"/>
    </location>
    <ligand>
        <name>heme c</name>
        <dbReference type="ChEBI" id="CHEBI:61717"/>
        <label>1</label>
    </ligand>
    <ligandPart>
        <name>Fe</name>
        <dbReference type="ChEBI" id="CHEBI:18248"/>
    </ligandPart>
</feature>
<keyword evidence="3 5" id="KW-0408">Iron</keyword>
<dbReference type="EMBL" id="PTIT01000023">
    <property type="protein sequence ID" value="PPK50598.1"/>
    <property type="molecule type" value="Genomic_DNA"/>
</dbReference>
<dbReference type="InterPro" id="IPR036909">
    <property type="entry name" value="Cyt_c-like_dom_sf"/>
</dbReference>
<dbReference type="Pfam" id="PF00034">
    <property type="entry name" value="Cytochrom_C"/>
    <property type="match status" value="2"/>
</dbReference>